<comment type="caution">
    <text evidence="2">The sequence shown here is derived from an EMBL/GenBank/DDBJ whole genome shotgun (WGS) entry which is preliminary data.</text>
</comment>
<organism evidence="2">
    <name type="scientific">Salmonella muenchen</name>
    <dbReference type="NCBI Taxonomy" id="596"/>
    <lineage>
        <taxon>Bacteria</taxon>
        <taxon>Pseudomonadati</taxon>
        <taxon>Pseudomonadota</taxon>
        <taxon>Gammaproteobacteria</taxon>
        <taxon>Enterobacterales</taxon>
        <taxon>Enterobacteriaceae</taxon>
        <taxon>Salmonella</taxon>
    </lineage>
</organism>
<evidence type="ECO:0000256" key="1">
    <source>
        <dbReference type="SAM" id="MobiDB-lite"/>
    </source>
</evidence>
<name>A0A5U8XTT0_SALMU</name>
<protein>
    <submittedName>
        <fullName evidence="2">Uncharacterized protein</fullName>
    </submittedName>
</protein>
<evidence type="ECO:0000313" key="2">
    <source>
        <dbReference type="EMBL" id="EBS0563341.1"/>
    </source>
</evidence>
<accession>A0A5U8XTT0</accession>
<proteinExistence type="predicted"/>
<feature type="compositionally biased region" description="Acidic residues" evidence="1">
    <location>
        <begin position="848"/>
        <end position="911"/>
    </location>
</feature>
<feature type="compositionally biased region" description="Gly residues" evidence="1">
    <location>
        <begin position="818"/>
        <end position="835"/>
    </location>
</feature>
<feature type="region of interest" description="Disordered" evidence="1">
    <location>
        <begin position="814"/>
        <end position="911"/>
    </location>
</feature>
<gene>
    <name evidence="2" type="ORF">DTU56_09440</name>
</gene>
<dbReference type="AlphaFoldDB" id="A0A5U8XTT0"/>
<dbReference type="EMBL" id="AAGUDP010000006">
    <property type="protein sequence ID" value="EBS0563341.1"/>
    <property type="molecule type" value="Genomic_DNA"/>
</dbReference>
<feature type="region of interest" description="Disordered" evidence="1">
    <location>
        <begin position="1"/>
        <end position="44"/>
    </location>
</feature>
<reference evidence="2" key="1">
    <citation type="submission" date="2018-07" db="EMBL/GenBank/DDBJ databases">
        <authorList>
            <person name="Ashton P.M."/>
            <person name="Dallman T."/>
            <person name="Nair S."/>
            <person name="De Pinna E."/>
            <person name="Peters T."/>
            <person name="Grant K."/>
        </authorList>
    </citation>
    <scope>NUCLEOTIDE SEQUENCE</scope>
    <source>
        <strain evidence="2">142535</strain>
    </source>
</reference>
<sequence length="911" mass="100491">MDDLKKLTAQDESMSAILRKTTSPAPQQRRGQRDQGGVTPTRGELVGMAGSRIRAIRNAEKIFDALPELETIVTISTSSLLSTKDLVTTSLVYECLDDEIPLDLRTNMVRRVRDFFNDVDNLPRNLYEWLYDAQRSKGATPILITSDSGFDEMFNLNEQVAQESFRTKLKSTFEGQLGILRNINPEKKLAGLESILNAASASDKPQEFVLKLDGLFKEELATQKITVTDNPQITQLAAFRRRLATESARGALRKQMGVPSYNGAQGTLSEPSGGNLLQGQADEKKLMSGADLNPKYDRQFELHTYKEAPLIEFGEKNRLEPIRRRVPPECALPVVLSGDVRNPIGWLLILDDIGNFVSAKSSIYGDATFMNYLTNDGQADSIVNRASLNLGNQGSVSPDIANKLIARYGELAEDQMSRMISTALGGGDVSVDISEDFGRVMLGRHLAKEHTQVLYVPAENMPYFATDFNEDGIGVSITERSFVISTIRMSLLFAGMNTAILNSARHLQYDIQLSPDDMNPQESVDRIKSDIINSYARRMPMWGDMNDTFANATNAGIAFNVEGNDHYASHKVSVSDNTPDYKEPDSELDDKLLRRTCAIAGVDPDLVLTPENLEFASQIYSKSLITTQQVTKKQEQLSKPITLYCKTMTTASPKLQAELLQEVVEFYKTQKPDLNIENLMPQISQVVRRFTENLLVTLPPPDTSAASSQMEQFDKRVEFLEKIADTVMSEELTSLLSENNIEMQPDDLKAMVKNYYLRSWLKNNGIESDFFDLFDEEKRADVIKTITDETQKVAQFFLQMAKRATGKVETVAKQAGVGQEGGDMGFDDNTGGGDTGFEDNNDGTNDGSLDDGGDDIPLDDGTEDDGTEGDGTEDDGTGDDGTEGDGTEGDGTEDGAEGDGTDDGTDPDLKF</sequence>